<comment type="similarity">
    <text evidence="1">Belongs to the uracil-DNA glycosylase (UDG) superfamily. Type 4 (UDGa) family.</text>
</comment>
<dbReference type="GO" id="GO:0097506">
    <property type="term" value="F:deaminated base DNA N-glycosylase activity"/>
    <property type="evidence" value="ECO:0007669"/>
    <property type="project" value="UniProtKB-ARBA"/>
</dbReference>
<dbReference type="InterPro" id="IPR036895">
    <property type="entry name" value="Uracil-DNA_glycosylase-like_sf"/>
</dbReference>
<keyword evidence="6" id="KW-0378">Hydrolase</keyword>
<evidence type="ECO:0000313" key="12">
    <source>
        <dbReference type="Proteomes" id="UP000542125"/>
    </source>
</evidence>
<dbReference type="Pfam" id="PF03167">
    <property type="entry name" value="UDG"/>
    <property type="match status" value="1"/>
</dbReference>
<evidence type="ECO:0000256" key="6">
    <source>
        <dbReference type="ARBA" id="ARBA00022801"/>
    </source>
</evidence>
<dbReference type="PANTHER" id="PTHR33693">
    <property type="entry name" value="TYPE-5 URACIL-DNA GLYCOSYLASE"/>
    <property type="match status" value="1"/>
</dbReference>
<evidence type="ECO:0000259" key="10">
    <source>
        <dbReference type="SMART" id="SM00986"/>
    </source>
</evidence>
<keyword evidence="9" id="KW-0234">DNA repair</keyword>
<evidence type="ECO:0000256" key="4">
    <source>
        <dbReference type="ARBA" id="ARBA00022723"/>
    </source>
</evidence>
<proteinExistence type="inferred from homology"/>
<dbReference type="RefSeq" id="WP_373563385.1">
    <property type="nucleotide sequence ID" value="NZ_JACBYR010000001.1"/>
</dbReference>
<dbReference type="Gene3D" id="3.40.470.10">
    <property type="entry name" value="Uracil-DNA glycosylase-like domain"/>
    <property type="match status" value="1"/>
</dbReference>
<keyword evidence="3" id="KW-0004">4Fe-4S</keyword>
<keyword evidence="4" id="KW-0479">Metal-binding</keyword>
<dbReference type="AlphaFoldDB" id="A0A7Y9IR63"/>
<protein>
    <recommendedName>
        <fullName evidence="2">Type-4 uracil-DNA glycosylase</fullName>
    </recommendedName>
</protein>
<dbReference type="Proteomes" id="UP000542125">
    <property type="component" value="Unassembled WGS sequence"/>
</dbReference>
<dbReference type="InterPro" id="IPR005122">
    <property type="entry name" value="Uracil-DNA_glycosylase-like"/>
</dbReference>
<dbReference type="EMBL" id="JACBYR010000001">
    <property type="protein sequence ID" value="NYE81483.1"/>
    <property type="molecule type" value="Genomic_DNA"/>
</dbReference>
<dbReference type="GO" id="GO:0006281">
    <property type="term" value="P:DNA repair"/>
    <property type="evidence" value="ECO:0007669"/>
    <property type="project" value="UniProtKB-KW"/>
</dbReference>
<keyword evidence="11" id="KW-0548">Nucleotidyltransferase</keyword>
<evidence type="ECO:0000256" key="3">
    <source>
        <dbReference type="ARBA" id="ARBA00022485"/>
    </source>
</evidence>
<organism evidence="11 12">
    <name type="scientific">Pigmentiphaga litoralis</name>
    <dbReference type="NCBI Taxonomy" id="516702"/>
    <lineage>
        <taxon>Bacteria</taxon>
        <taxon>Pseudomonadati</taxon>
        <taxon>Pseudomonadota</taxon>
        <taxon>Betaproteobacteria</taxon>
        <taxon>Burkholderiales</taxon>
        <taxon>Alcaligenaceae</taxon>
        <taxon>Pigmentiphaga</taxon>
    </lineage>
</organism>
<dbReference type="SMART" id="SM00986">
    <property type="entry name" value="UDG"/>
    <property type="match status" value="1"/>
</dbReference>
<keyword evidence="8" id="KW-0411">Iron-sulfur</keyword>
<accession>A0A7Y9IR63</accession>
<dbReference type="SMART" id="SM00987">
    <property type="entry name" value="UreE_C"/>
    <property type="match status" value="1"/>
</dbReference>
<gene>
    <name evidence="11" type="ORF">FHW18_000754</name>
</gene>
<dbReference type="NCBIfam" id="TIGR03914">
    <property type="entry name" value="UDG_fam_dom"/>
    <property type="match status" value="1"/>
</dbReference>
<evidence type="ECO:0000256" key="7">
    <source>
        <dbReference type="ARBA" id="ARBA00023004"/>
    </source>
</evidence>
<keyword evidence="12" id="KW-1185">Reference proteome</keyword>
<evidence type="ECO:0000256" key="1">
    <source>
        <dbReference type="ARBA" id="ARBA00006521"/>
    </source>
</evidence>
<evidence type="ECO:0000256" key="8">
    <source>
        <dbReference type="ARBA" id="ARBA00023014"/>
    </source>
</evidence>
<keyword evidence="5" id="KW-0227">DNA damage</keyword>
<evidence type="ECO:0000256" key="5">
    <source>
        <dbReference type="ARBA" id="ARBA00022763"/>
    </source>
</evidence>
<feature type="domain" description="Uracil-DNA glycosylase-like" evidence="10">
    <location>
        <begin position="37"/>
        <end position="197"/>
    </location>
</feature>
<dbReference type="GO" id="GO:0051539">
    <property type="term" value="F:4 iron, 4 sulfur cluster binding"/>
    <property type="evidence" value="ECO:0007669"/>
    <property type="project" value="UniProtKB-KW"/>
</dbReference>
<reference evidence="11 12" key="1">
    <citation type="submission" date="2020-07" db="EMBL/GenBank/DDBJ databases">
        <title>Genomic Encyclopedia of Type Strains, Phase IV (KMG-V): Genome sequencing to study the core and pangenomes of soil and plant-associated prokaryotes.</title>
        <authorList>
            <person name="Whitman W."/>
        </authorList>
    </citation>
    <scope>NUCLEOTIDE SEQUENCE [LARGE SCALE GENOMIC DNA]</scope>
    <source>
        <strain evidence="11 12">SAS40</strain>
    </source>
</reference>
<keyword evidence="11" id="KW-0808">Transferase</keyword>
<sequence>MTANDGTPIEILPDQQPSRLADCRRCGLWHDATQGVAGAGPKHAPLMMVGEQPGDKEDLAGEPFVGPAGAMLDAALKEAGVPRHDVYVTNAVKHFKWEPRGKRRMHKTPAQKEIAACHYWLEQELDDVGPRVIVALGATALKSVLSQRTATLQSVIGTVIEHDGRQVVPTYHPSFVLRAPDEDTRQRAYGAIVEALKVAYRAAGK</sequence>
<dbReference type="SUPFAM" id="SSF52141">
    <property type="entry name" value="Uracil-DNA glycosylase-like"/>
    <property type="match status" value="1"/>
</dbReference>
<evidence type="ECO:0000313" key="11">
    <source>
        <dbReference type="EMBL" id="NYE81483.1"/>
    </source>
</evidence>
<dbReference type="PANTHER" id="PTHR33693:SF9">
    <property type="entry name" value="TYPE-4 URACIL-DNA GLYCOSYLASE"/>
    <property type="match status" value="1"/>
</dbReference>
<evidence type="ECO:0000256" key="9">
    <source>
        <dbReference type="ARBA" id="ARBA00023204"/>
    </source>
</evidence>
<keyword evidence="7" id="KW-0408">Iron</keyword>
<evidence type="ECO:0000256" key="2">
    <source>
        <dbReference type="ARBA" id="ARBA00019403"/>
    </source>
</evidence>
<dbReference type="CDD" id="cd10030">
    <property type="entry name" value="UDG-F4_TTUDGA_SPO1dp_like"/>
    <property type="match status" value="1"/>
</dbReference>
<name>A0A7Y9IR63_9BURK</name>
<dbReference type="InterPro" id="IPR005273">
    <property type="entry name" value="Ura-DNA_glyco_family4"/>
</dbReference>
<dbReference type="GO" id="GO:0016779">
    <property type="term" value="F:nucleotidyltransferase activity"/>
    <property type="evidence" value="ECO:0007669"/>
    <property type="project" value="UniProtKB-KW"/>
</dbReference>
<dbReference type="GO" id="GO:0046872">
    <property type="term" value="F:metal ion binding"/>
    <property type="evidence" value="ECO:0007669"/>
    <property type="project" value="UniProtKB-KW"/>
</dbReference>
<dbReference type="NCBIfam" id="TIGR00758">
    <property type="entry name" value="UDG_fam4"/>
    <property type="match status" value="1"/>
</dbReference>
<dbReference type="InterPro" id="IPR051536">
    <property type="entry name" value="UDG_Type-4/5"/>
</dbReference>
<comment type="caution">
    <text evidence="11">The sequence shown here is derived from an EMBL/GenBank/DDBJ whole genome shotgun (WGS) entry which is preliminary data.</text>
</comment>